<feature type="region of interest" description="Disordered" evidence="1">
    <location>
        <begin position="631"/>
        <end position="680"/>
    </location>
</feature>
<feature type="compositionally biased region" description="Polar residues" evidence="1">
    <location>
        <begin position="668"/>
        <end position="680"/>
    </location>
</feature>
<evidence type="ECO:0000313" key="5">
    <source>
        <dbReference type="Proteomes" id="UP000604046"/>
    </source>
</evidence>
<dbReference type="GO" id="GO:0000963">
    <property type="term" value="P:mitochondrial RNA processing"/>
    <property type="evidence" value="ECO:0007669"/>
    <property type="project" value="TreeGrafter"/>
</dbReference>
<dbReference type="GO" id="GO:0035770">
    <property type="term" value="C:ribonucleoprotein granule"/>
    <property type="evidence" value="ECO:0007669"/>
    <property type="project" value="TreeGrafter"/>
</dbReference>
<reference evidence="4" key="1">
    <citation type="submission" date="2021-02" db="EMBL/GenBank/DDBJ databases">
        <authorList>
            <person name="Dougan E. K."/>
            <person name="Rhodes N."/>
            <person name="Thang M."/>
            <person name="Chan C."/>
        </authorList>
    </citation>
    <scope>NUCLEOTIDE SEQUENCE</scope>
</reference>
<dbReference type="GO" id="GO:0005759">
    <property type="term" value="C:mitochondrial matrix"/>
    <property type="evidence" value="ECO:0007669"/>
    <property type="project" value="TreeGrafter"/>
</dbReference>
<evidence type="ECO:0000256" key="1">
    <source>
        <dbReference type="SAM" id="MobiDB-lite"/>
    </source>
</evidence>
<name>A0A812I086_9DINO</name>
<dbReference type="GO" id="GO:0044528">
    <property type="term" value="P:regulation of mitochondrial mRNA stability"/>
    <property type="evidence" value="ECO:0007669"/>
    <property type="project" value="TreeGrafter"/>
</dbReference>
<proteinExistence type="predicted"/>
<dbReference type="AlphaFoldDB" id="A0A812I086"/>
<gene>
    <name evidence="4" type="ORF">SNAT2548_LOCUS2421</name>
</gene>
<dbReference type="InterPro" id="IPR050870">
    <property type="entry name" value="FAST_kinase"/>
</dbReference>
<dbReference type="OrthoDB" id="442505at2759"/>
<dbReference type="PANTHER" id="PTHR21228">
    <property type="entry name" value="FAST LEU-RICH DOMAIN-CONTAINING"/>
    <property type="match status" value="1"/>
</dbReference>
<evidence type="ECO:0000259" key="3">
    <source>
        <dbReference type="Pfam" id="PF26188"/>
    </source>
</evidence>
<dbReference type="Proteomes" id="UP000604046">
    <property type="component" value="Unassembled WGS sequence"/>
</dbReference>
<comment type="caution">
    <text evidence="4">The sequence shown here is derived from an EMBL/GenBank/DDBJ whole genome shotgun (WGS) entry which is preliminary data.</text>
</comment>
<accession>A0A812I086</accession>
<feature type="domain" description="RNA-editing substrate-binding complex 6 protein" evidence="3">
    <location>
        <begin position="30"/>
        <end position="235"/>
    </location>
</feature>
<dbReference type="InterPro" id="IPR058917">
    <property type="entry name" value="RESC6_dom"/>
</dbReference>
<protein>
    <recommendedName>
        <fullName evidence="3">RNA-editing substrate-binding complex 6 protein domain-containing protein</fullName>
    </recommendedName>
</protein>
<organism evidence="4 5">
    <name type="scientific">Symbiodinium natans</name>
    <dbReference type="NCBI Taxonomy" id="878477"/>
    <lineage>
        <taxon>Eukaryota</taxon>
        <taxon>Sar</taxon>
        <taxon>Alveolata</taxon>
        <taxon>Dinophyceae</taxon>
        <taxon>Suessiales</taxon>
        <taxon>Symbiodiniaceae</taxon>
        <taxon>Symbiodinium</taxon>
    </lineage>
</organism>
<feature type="region of interest" description="Disordered" evidence="1">
    <location>
        <begin position="545"/>
        <end position="618"/>
    </location>
</feature>
<keyword evidence="5" id="KW-1185">Reference proteome</keyword>
<evidence type="ECO:0000313" key="4">
    <source>
        <dbReference type="EMBL" id="CAE6969665.1"/>
    </source>
</evidence>
<feature type="compositionally biased region" description="Low complexity" evidence="1">
    <location>
        <begin position="559"/>
        <end position="584"/>
    </location>
</feature>
<dbReference type="EMBL" id="CAJNDS010000140">
    <property type="protein sequence ID" value="CAE6969665.1"/>
    <property type="molecule type" value="Genomic_DNA"/>
</dbReference>
<feature type="signal peptide" evidence="2">
    <location>
        <begin position="1"/>
        <end position="20"/>
    </location>
</feature>
<keyword evidence="2" id="KW-0732">Signal</keyword>
<evidence type="ECO:0000256" key="2">
    <source>
        <dbReference type="SAM" id="SignalP"/>
    </source>
</evidence>
<feature type="chain" id="PRO_5032496714" description="RNA-editing substrate-binding complex 6 protein domain-containing protein" evidence="2">
    <location>
        <begin position="21"/>
        <end position="798"/>
    </location>
</feature>
<dbReference type="Pfam" id="PF26188">
    <property type="entry name" value="RESC6"/>
    <property type="match status" value="1"/>
</dbReference>
<sequence>MLRQSPVMKLLLAGIAGAFQAMDQDLSLPQSLSNITWSLATLRIVDFRVLELAGTLAVTNMKDFKAFELASLLWSFAKLGTAETMAPVVGPLFRAATGRLMSCVPGAGFRSLATAAWAFATAKQASQRLFRAIAKEVQTCLPTANSQELANIVWAYGTVGHRDDQLFKMIAAECVPRLEEFKTQELSNTFWGFASNDFYHEAFFHKALILARGMQLQPQHVANILWAAARLQRKHPAAKQAAMDMIPGCLPFITSFKPQEVASTAHAVAKIFSAEADAYDLSAPPQIPLQISMFFSAITPWCQEHITMFSDQSLANIVSSFGMLRIHLHPSLLAVVEQQVLARLKASDHAALVVFFRAAVQCPQLERLRAQLATTVASELGNFKSKELRSLAFTRSVKLGIVHQDADPNVEDLLRWCLEMTQPIQAQSIQPLQPIQSRQQEQEDLAKKAAINACAQASLEMRLQGQLQQELLWLQQAQAQAQAQAARAAAQAAAAQAAAAERGMMLRASQGLSSVPGVSGVPGVLGPGQGMMGAEPLPNSGCGSCRYPAPQLSPPPLPWQSQAVQPVQPQLSQLSQLSQPWSLPMGGPQMQANSPSLPRQLPQAPTLDLPRADLVPPPQDLAGVVAAAGPAPVLQKPGSQPQEETGRYPRKPSKKLSSPREVPPAGLSASSGSKDITLTSEPLVPNVGEEDDDLFDFQWPEGVPRTALHPRGLSASAGLTASANLMGSRSCGEDLFTELKQELQHPMNAGFATPTQSTDLSFLTQMRQKLLLSQDMHGLEDGLQLTEISRRVSPGTAE</sequence>
<dbReference type="GO" id="GO:0003723">
    <property type="term" value="F:RNA binding"/>
    <property type="evidence" value="ECO:0007669"/>
    <property type="project" value="TreeGrafter"/>
</dbReference>
<dbReference type="PANTHER" id="PTHR21228:SF40">
    <property type="entry name" value="LD45607P"/>
    <property type="match status" value="1"/>
</dbReference>